<sequence length="132" mass="14983">MFNSPQAKHKHLTEHQDAENESLREFVKRFEQVVLQVESCSIDAILQIFKRSICPGTPFFESLAKKPPATMDDLFRRENKYSMLDDNVHAATWKVLATSRLTRNDHTGSSKPSNQLRQASKGAERPAADKPS</sequence>
<dbReference type="AlphaFoldDB" id="A0A438GQ92"/>
<dbReference type="Proteomes" id="UP000288805">
    <property type="component" value="Unassembled WGS sequence"/>
</dbReference>
<reference evidence="2 3" key="1">
    <citation type="journal article" date="2018" name="PLoS Genet.">
        <title>Population sequencing reveals clonal diversity and ancestral inbreeding in the grapevine cultivar Chardonnay.</title>
        <authorList>
            <person name="Roach M.J."/>
            <person name="Johnson D.L."/>
            <person name="Bohlmann J."/>
            <person name="van Vuuren H.J."/>
            <person name="Jones S.J."/>
            <person name="Pretorius I.S."/>
            <person name="Schmidt S.A."/>
            <person name="Borneman A.R."/>
        </authorList>
    </citation>
    <scope>NUCLEOTIDE SEQUENCE [LARGE SCALE GENOMIC DNA]</scope>
    <source>
        <strain evidence="3">cv. Chardonnay</strain>
        <tissue evidence="2">Leaf</tissue>
    </source>
</reference>
<feature type="region of interest" description="Disordered" evidence="1">
    <location>
        <begin position="100"/>
        <end position="132"/>
    </location>
</feature>
<name>A0A438GQ92_VITVI</name>
<evidence type="ECO:0000313" key="3">
    <source>
        <dbReference type="Proteomes" id="UP000288805"/>
    </source>
</evidence>
<evidence type="ECO:0000313" key="2">
    <source>
        <dbReference type="EMBL" id="RVW74373.1"/>
    </source>
</evidence>
<feature type="compositionally biased region" description="Polar residues" evidence="1">
    <location>
        <begin position="109"/>
        <end position="118"/>
    </location>
</feature>
<gene>
    <name evidence="2" type="ORF">CK203_056839</name>
</gene>
<accession>A0A438GQ92</accession>
<evidence type="ECO:0000256" key="1">
    <source>
        <dbReference type="SAM" id="MobiDB-lite"/>
    </source>
</evidence>
<evidence type="ECO:0008006" key="4">
    <source>
        <dbReference type="Google" id="ProtNLM"/>
    </source>
</evidence>
<protein>
    <recommendedName>
        <fullName evidence="4">Retrotransposon gag domain-containing protein</fullName>
    </recommendedName>
</protein>
<organism evidence="2 3">
    <name type="scientific">Vitis vinifera</name>
    <name type="common">Grape</name>
    <dbReference type="NCBI Taxonomy" id="29760"/>
    <lineage>
        <taxon>Eukaryota</taxon>
        <taxon>Viridiplantae</taxon>
        <taxon>Streptophyta</taxon>
        <taxon>Embryophyta</taxon>
        <taxon>Tracheophyta</taxon>
        <taxon>Spermatophyta</taxon>
        <taxon>Magnoliopsida</taxon>
        <taxon>eudicotyledons</taxon>
        <taxon>Gunneridae</taxon>
        <taxon>Pentapetalae</taxon>
        <taxon>rosids</taxon>
        <taxon>Vitales</taxon>
        <taxon>Vitaceae</taxon>
        <taxon>Viteae</taxon>
        <taxon>Vitis</taxon>
    </lineage>
</organism>
<feature type="compositionally biased region" description="Basic and acidic residues" evidence="1">
    <location>
        <begin position="122"/>
        <end position="132"/>
    </location>
</feature>
<comment type="caution">
    <text evidence="2">The sequence shown here is derived from an EMBL/GenBank/DDBJ whole genome shotgun (WGS) entry which is preliminary data.</text>
</comment>
<dbReference type="EMBL" id="QGNW01000371">
    <property type="protein sequence ID" value="RVW74373.1"/>
    <property type="molecule type" value="Genomic_DNA"/>
</dbReference>
<proteinExistence type="predicted"/>